<dbReference type="Gene3D" id="3.30.70.20">
    <property type="match status" value="1"/>
</dbReference>
<keyword evidence="4" id="KW-0249">Electron transport</keyword>
<accession>A0A964XJT3</accession>
<evidence type="ECO:0000313" key="8">
    <source>
        <dbReference type="EMBL" id="NBE50017.1"/>
    </source>
</evidence>
<dbReference type="InterPro" id="IPR051269">
    <property type="entry name" value="Fe-S_cluster_ET"/>
</dbReference>
<dbReference type="EMBL" id="JAAAHS010000003">
    <property type="protein sequence ID" value="NBE50017.1"/>
    <property type="molecule type" value="Genomic_DNA"/>
</dbReference>
<dbReference type="PANTHER" id="PTHR36923">
    <property type="entry name" value="FERREDOXIN"/>
    <property type="match status" value="1"/>
</dbReference>
<dbReference type="RefSeq" id="WP_161692899.1">
    <property type="nucleotide sequence ID" value="NZ_JAAAHS010000003.1"/>
</dbReference>
<name>A0A964XJT3_9ACTN</name>
<proteinExistence type="predicted"/>
<comment type="cofactor">
    <cofactor evidence="1">
        <name>[3Fe-4S] cluster</name>
        <dbReference type="ChEBI" id="CHEBI:21137"/>
    </cofactor>
</comment>
<keyword evidence="5" id="KW-0408">Iron</keyword>
<dbReference type="SUPFAM" id="SSF54862">
    <property type="entry name" value="4Fe-4S ferredoxins"/>
    <property type="match status" value="1"/>
</dbReference>
<dbReference type="Proteomes" id="UP000598297">
    <property type="component" value="Unassembled WGS sequence"/>
</dbReference>
<evidence type="ECO:0000256" key="1">
    <source>
        <dbReference type="ARBA" id="ARBA00001927"/>
    </source>
</evidence>
<dbReference type="Pfam" id="PF13459">
    <property type="entry name" value="Fer4_15"/>
    <property type="match status" value="1"/>
</dbReference>
<dbReference type="PANTHER" id="PTHR36923:SF3">
    <property type="entry name" value="FERREDOXIN"/>
    <property type="match status" value="1"/>
</dbReference>
<comment type="caution">
    <text evidence="8">The sequence shown here is derived from an EMBL/GenBank/DDBJ whole genome shotgun (WGS) entry which is preliminary data.</text>
</comment>
<evidence type="ECO:0000256" key="4">
    <source>
        <dbReference type="ARBA" id="ARBA00022982"/>
    </source>
</evidence>
<dbReference type="GO" id="GO:0046872">
    <property type="term" value="F:metal ion binding"/>
    <property type="evidence" value="ECO:0007669"/>
    <property type="project" value="UniProtKB-KW"/>
</dbReference>
<keyword evidence="9" id="KW-1185">Reference proteome</keyword>
<keyword evidence="2" id="KW-0813">Transport</keyword>
<dbReference type="OrthoDB" id="3215002at2"/>
<reference evidence="8" key="1">
    <citation type="submission" date="2020-01" db="EMBL/GenBank/DDBJ databases">
        <title>Whole-genome analyses of novel actinobacteria.</title>
        <authorList>
            <person name="Sahin N."/>
        </authorList>
    </citation>
    <scope>NUCLEOTIDE SEQUENCE</scope>
    <source>
        <strain evidence="8">YC537</strain>
    </source>
</reference>
<keyword evidence="7" id="KW-0003">3Fe-4S</keyword>
<keyword evidence="6" id="KW-0411">Iron-sulfur</keyword>
<protein>
    <submittedName>
        <fullName evidence="8">Ferredoxin</fullName>
    </submittedName>
</protein>
<dbReference type="AlphaFoldDB" id="A0A964XJT3"/>
<evidence type="ECO:0000256" key="6">
    <source>
        <dbReference type="ARBA" id="ARBA00023014"/>
    </source>
</evidence>
<organism evidence="8 9">
    <name type="scientific">Streptomyces boluensis</name>
    <dbReference type="NCBI Taxonomy" id="1775135"/>
    <lineage>
        <taxon>Bacteria</taxon>
        <taxon>Bacillati</taxon>
        <taxon>Actinomycetota</taxon>
        <taxon>Actinomycetes</taxon>
        <taxon>Kitasatosporales</taxon>
        <taxon>Streptomycetaceae</taxon>
        <taxon>Streptomyces</taxon>
    </lineage>
</organism>
<dbReference type="GO" id="GO:0051538">
    <property type="term" value="F:3 iron, 4 sulfur cluster binding"/>
    <property type="evidence" value="ECO:0007669"/>
    <property type="project" value="UniProtKB-KW"/>
</dbReference>
<evidence type="ECO:0000313" key="9">
    <source>
        <dbReference type="Proteomes" id="UP000598297"/>
    </source>
</evidence>
<evidence type="ECO:0000256" key="7">
    <source>
        <dbReference type="ARBA" id="ARBA00023291"/>
    </source>
</evidence>
<evidence type="ECO:0000256" key="2">
    <source>
        <dbReference type="ARBA" id="ARBA00022448"/>
    </source>
</evidence>
<sequence>MALQITVDLEGCKGYACCMMEAPELFDIDDETGKAILLEERPSADRAEEAERAARSCPASVILVRNG</sequence>
<evidence type="ECO:0000256" key="3">
    <source>
        <dbReference type="ARBA" id="ARBA00022723"/>
    </source>
</evidence>
<evidence type="ECO:0000256" key="5">
    <source>
        <dbReference type="ARBA" id="ARBA00023004"/>
    </source>
</evidence>
<gene>
    <name evidence="8" type="ORF">GUY60_00940</name>
</gene>
<keyword evidence="3" id="KW-0479">Metal-binding</keyword>